<organism evidence="1">
    <name type="scientific">marine sediment metagenome</name>
    <dbReference type="NCBI Taxonomy" id="412755"/>
    <lineage>
        <taxon>unclassified sequences</taxon>
        <taxon>metagenomes</taxon>
        <taxon>ecological metagenomes</taxon>
    </lineage>
</organism>
<name>A0A0F9BVD6_9ZZZZ</name>
<proteinExistence type="predicted"/>
<reference evidence="1" key="1">
    <citation type="journal article" date="2015" name="Nature">
        <title>Complex archaea that bridge the gap between prokaryotes and eukaryotes.</title>
        <authorList>
            <person name="Spang A."/>
            <person name="Saw J.H."/>
            <person name="Jorgensen S.L."/>
            <person name="Zaremba-Niedzwiedzka K."/>
            <person name="Martijn J."/>
            <person name="Lind A.E."/>
            <person name="van Eijk R."/>
            <person name="Schleper C."/>
            <person name="Guy L."/>
            <person name="Ettema T.J."/>
        </authorList>
    </citation>
    <scope>NUCLEOTIDE SEQUENCE</scope>
</reference>
<protein>
    <submittedName>
        <fullName evidence="1">Uncharacterized protein</fullName>
    </submittedName>
</protein>
<dbReference type="AlphaFoldDB" id="A0A0F9BVD6"/>
<feature type="non-terminal residue" evidence="1">
    <location>
        <position position="43"/>
    </location>
</feature>
<evidence type="ECO:0000313" key="1">
    <source>
        <dbReference type="EMBL" id="KKL25844.1"/>
    </source>
</evidence>
<gene>
    <name evidence="1" type="ORF">LCGC14_2401210</name>
</gene>
<dbReference type="EMBL" id="LAZR01036061">
    <property type="protein sequence ID" value="KKL25844.1"/>
    <property type="molecule type" value="Genomic_DNA"/>
</dbReference>
<comment type="caution">
    <text evidence="1">The sequence shown here is derived from an EMBL/GenBank/DDBJ whole genome shotgun (WGS) entry which is preliminary data.</text>
</comment>
<sequence length="43" mass="4990">MIEAIELQALDKRTLNVLTHWTVEQRRQRGQVESAGKSRQRVG</sequence>
<accession>A0A0F9BVD6</accession>